<dbReference type="PANTHER" id="PTHR38926:SF5">
    <property type="entry name" value="F-BOX AND LEUCINE-RICH REPEAT PROTEIN 6"/>
    <property type="match status" value="1"/>
</dbReference>
<dbReference type="AlphaFoldDB" id="A0A4Y7PT09"/>
<name>A0A4Y7PT09_9AGAM</name>
<protein>
    <submittedName>
        <fullName evidence="2">Uncharacterized protein</fullName>
    </submittedName>
</protein>
<dbReference type="Proteomes" id="UP000294933">
    <property type="component" value="Unassembled WGS sequence"/>
</dbReference>
<feature type="compositionally biased region" description="Polar residues" evidence="1">
    <location>
        <begin position="8"/>
        <end position="26"/>
    </location>
</feature>
<dbReference type="Gene3D" id="1.20.1280.50">
    <property type="match status" value="1"/>
</dbReference>
<organism evidence="2 3">
    <name type="scientific">Rickenella mellea</name>
    <dbReference type="NCBI Taxonomy" id="50990"/>
    <lineage>
        <taxon>Eukaryota</taxon>
        <taxon>Fungi</taxon>
        <taxon>Dikarya</taxon>
        <taxon>Basidiomycota</taxon>
        <taxon>Agaricomycotina</taxon>
        <taxon>Agaricomycetes</taxon>
        <taxon>Hymenochaetales</taxon>
        <taxon>Rickenellaceae</taxon>
        <taxon>Rickenella</taxon>
    </lineage>
</organism>
<evidence type="ECO:0000313" key="2">
    <source>
        <dbReference type="EMBL" id="TDL17660.1"/>
    </source>
</evidence>
<dbReference type="VEuPathDB" id="FungiDB:BD410DRAFT_901335"/>
<keyword evidence="3" id="KW-1185">Reference proteome</keyword>
<gene>
    <name evidence="2" type="ORF">BD410DRAFT_901335</name>
</gene>
<dbReference type="Gene3D" id="3.80.10.10">
    <property type="entry name" value="Ribonuclease Inhibitor"/>
    <property type="match status" value="1"/>
</dbReference>
<feature type="region of interest" description="Disordered" evidence="1">
    <location>
        <begin position="1"/>
        <end position="26"/>
    </location>
</feature>
<proteinExistence type="predicted"/>
<accession>A0A4Y7PT09</accession>
<evidence type="ECO:0000313" key="3">
    <source>
        <dbReference type="Proteomes" id="UP000294933"/>
    </source>
</evidence>
<dbReference type="PANTHER" id="PTHR38926">
    <property type="entry name" value="F-BOX DOMAIN CONTAINING PROTEIN, EXPRESSED"/>
    <property type="match status" value="1"/>
</dbReference>
<dbReference type="EMBL" id="ML170218">
    <property type="protein sequence ID" value="TDL17660.1"/>
    <property type="molecule type" value="Genomic_DNA"/>
</dbReference>
<reference evidence="2 3" key="1">
    <citation type="submission" date="2018-06" db="EMBL/GenBank/DDBJ databases">
        <title>A transcriptomic atlas of mushroom development highlights an independent origin of complex multicellularity.</title>
        <authorList>
            <consortium name="DOE Joint Genome Institute"/>
            <person name="Krizsan K."/>
            <person name="Almasi E."/>
            <person name="Merenyi Z."/>
            <person name="Sahu N."/>
            <person name="Viragh M."/>
            <person name="Koszo T."/>
            <person name="Mondo S."/>
            <person name="Kiss B."/>
            <person name="Balint B."/>
            <person name="Kues U."/>
            <person name="Barry K."/>
            <person name="Hegedus J.C."/>
            <person name="Henrissat B."/>
            <person name="Johnson J."/>
            <person name="Lipzen A."/>
            <person name="Ohm R."/>
            <person name="Nagy I."/>
            <person name="Pangilinan J."/>
            <person name="Yan J."/>
            <person name="Xiong Y."/>
            <person name="Grigoriev I.V."/>
            <person name="Hibbett D.S."/>
            <person name="Nagy L.G."/>
        </authorList>
    </citation>
    <scope>NUCLEOTIDE SEQUENCE [LARGE SCALE GENOMIC DNA]</scope>
    <source>
        <strain evidence="2 3">SZMC22713</strain>
    </source>
</reference>
<dbReference type="OrthoDB" id="2269034at2759"/>
<dbReference type="InterPro" id="IPR032675">
    <property type="entry name" value="LRR_dom_sf"/>
</dbReference>
<evidence type="ECO:0000256" key="1">
    <source>
        <dbReference type="SAM" id="MobiDB-lite"/>
    </source>
</evidence>
<dbReference type="SUPFAM" id="SSF52047">
    <property type="entry name" value="RNI-like"/>
    <property type="match status" value="1"/>
</dbReference>
<sequence length="508" mass="57751">MHKEPNLRDQSTTAQKRPCGATSTNPAPFHSVPIEIISEIFLRCLPVDELPRSSPETAPTSLTHVCRSWRKIAIGTPSLWCRIQVGVEDSDDYPPRHANPRPSFDTRVLECWAGRSRSMPLSIHVGYPAESRLNYDSMLEAVTKLAPQCKDMAFSMPASYLRQVMALVPDSTPLLASLVVYYGRVRTWGGPCHFSLDLSSAPLPLLRSLSIRATFRFNFHTPLNALRTLSLAQCSPSNTLDILRNCPNIEDLALAFYGQLRSDGAPQPESTILLLRVKKFNLINTRYTEDVWEDNDCLEIGELLDHLCLPSLKFFLYRTRSLPYDEKDPQQWDYLSRLLYRSNCSVQDLEFDTNMIDAASVVRCLQLSPGLKHLGVTATALNEELVDVLTRPADDTIATYMCPLLESFHVDYVHKTSTMHTKHVLEIARSRLCLPIGHEARAARFSFIHDHFRSSNPISDLQDTCRFSPRWSLLKDCLDNGLEAYSGIKWMEDREQQGLRFMMHQNSY</sequence>